<keyword evidence="3" id="KW-1185">Reference proteome</keyword>
<keyword evidence="1" id="KW-1133">Transmembrane helix</keyword>
<evidence type="ECO:0000313" key="2">
    <source>
        <dbReference type="EMBL" id="MBD1380281.1"/>
    </source>
</evidence>
<proteinExistence type="predicted"/>
<comment type="caution">
    <text evidence="2">The sequence shown here is derived from an EMBL/GenBank/DDBJ whole genome shotgun (WGS) entry which is preliminary data.</text>
</comment>
<gene>
    <name evidence="2" type="ORF">IC621_08565</name>
</gene>
<evidence type="ECO:0000313" key="3">
    <source>
        <dbReference type="Proteomes" id="UP000626844"/>
    </source>
</evidence>
<name>A0A926RWU1_9BACI</name>
<dbReference type="AlphaFoldDB" id="A0A926RWU1"/>
<organism evidence="2 3">
    <name type="scientific">Metabacillus arenae</name>
    <dbReference type="NCBI Taxonomy" id="2771434"/>
    <lineage>
        <taxon>Bacteria</taxon>
        <taxon>Bacillati</taxon>
        <taxon>Bacillota</taxon>
        <taxon>Bacilli</taxon>
        <taxon>Bacillales</taxon>
        <taxon>Bacillaceae</taxon>
        <taxon>Metabacillus</taxon>
    </lineage>
</organism>
<dbReference type="Proteomes" id="UP000626844">
    <property type="component" value="Unassembled WGS sequence"/>
</dbReference>
<feature type="transmembrane region" description="Helical" evidence="1">
    <location>
        <begin position="56"/>
        <end position="80"/>
    </location>
</feature>
<sequence length="105" mass="12655">MFQFFRSFFIRNLELNHTKWLIFHYSYFISSEYSKDTIKLLFTSKFSKEKIFFSKFIAASIIFILYFIPGNILLFVYLLIMVQAQCNFRLDTKLSYIAGFKYCGK</sequence>
<evidence type="ECO:0000256" key="1">
    <source>
        <dbReference type="SAM" id="Phobius"/>
    </source>
</evidence>
<dbReference type="Pfam" id="PF12730">
    <property type="entry name" value="ABC2_membrane_4"/>
    <property type="match status" value="1"/>
</dbReference>
<keyword evidence="1" id="KW-0812">Transmembrane</keyword>
<protein>
    <submittedName>
        <fullName evidence="2">ABC transporter permease</fullName>
    </submittedName>
</protein>
<dbReference type="EMBL" id="JACXAI010000008">
    <property type="protein sequence ID" value="MBD1380281.1"/>
    <property type="molecule type" value="Genomic_DNA"/>
</dbReference>
<keyword evidence="1" id="KW-0472">Membrane</keyword>
<reference evidence="2" key="1">
    <citation type="submission" date="2020-09" db="EMBL/GenBank/DDBJ databases">
        <title>A novel bacterium of genus Bacillus, isolated from South China Sea.</title>
        <authorList>
            <person name="Huang H."/>
            <person name="Mo K."/>
            <person name="Hu Y."/>
        </authorList>
    </citation>
    <scope>NUCLEOTIDE SEQUENCE</scope>
    <source>
        <strain evidence="2">IB182487</strain>
    </source>
</reference>
<accession>A0A926RWU1</accession>